<feature type="DNA-binding region" description="H-T-H motif" evidence="4">
    <location>
        <begin position="34"/>
        <end position="53"/>
    </location>
</feature>
<dbReference type="PANTHER" id="PTHR30055">
    <property type="entry name" value="HTH-TYPE TRANSCRIPTIONAL REGULATOR RUTR"/>
    <property type="match status" value="1"/>
</dbReference>
<dbReference type="PRINTS" id="PR00455">
    <property type="entry name" value="HTHTETR"/>
</dbReference>
<gene>
    <name evidence="6" type="ORF">FHR33_004980</name>
</gene>
<dbReference type="GO" id="GO:0003700">
    <property type="term" value="F:DNA-binding transcription factor activity"/>
    <property type="evidence" value="ECO:0007669"/>
    <property type="project" value="TreeGrafter"/>
</dbReference>
<dbReference type="InterPro" id="IPR036271">
    <property type="entry name" value="Tet_transcr_reg_TetR-rel_C_sf"/>
</dbReference>
<name>A0A7W5VC45_9ACTN</name>
<dbReference type="EMBL" id="JACIBV010000001">
    <property type="protein sequence ID" value="MBB3729120.1"/>
    <property type="molecule type" value="Genomic_DNA"/>
</dbReference>
<evidence type="ECO:0000256" key="4">
    <source>
        <dbReference type="PROSITE-ProRule" id="PRU00335"/>
    </source>
</evidence>
<accession>A0A7W5VC45</accession>
<dbReference type="SUPFAM" id="SSF46689">
    <property type="entry name" value="Homeodomain-like"/>
    <property type="match status" value="1"/>
</dbReference>
<dbReference type="GO" id="GO:0000976">
    <property type="term" value="F:transcription cis-regulatory region binding"/>
    <property type="evidence" value="ECO:0007669"/>
    <property type="project" value="TreeGrafter"/>
</dbReference>
<keyword evidence="7" id="KW-1185">Reference proteome</keyword>
<dbReference type="PANTHER" id="PTHR30055:SF234">
    <property type="entry name" value="HTH-TYPE TRANSCRIPTIONAL REGULATOR BETI"/>
    <property type="match status" value="1"/>
</dbReference>
<dbReference type="Pfam" id="PF00440">
    <property type="entry name" value="TetR_N"/>
    <property type="match status" value="1"/>
</dbReference>
<comment type="caution">
    <text evidence="6">The sequence shown here is derived from an EMBL/GenBank/DDBJ whole genome shotgun (WGS) entry which is preliminary data.</text>
</comment>
<dbReference type="SUPFAM" id="SSF48498">
    <property type="entry name" value="Tetracyclin repressor-like, C-terminal domain"/>
    <property type="match status" value="1"/>
</dbReference>
<dbReference type="PROSITE" id="PS50977">
    <property type="entry name" value="HTH_TETR_2"/>
    <property type="match status" value="1"/>
</dbReference>
<dbReference type="GeneID" id="95391316"/>
<evidence type="ECO:0000256" key="2">
    <source>
        <dbReference type="ARBA" id="ARBA00023125"/>
    </source>
</evidence>
<dbReference type="InterPro" id="IPR009057">
    <property type="entry name" value="Homeodomain-like_sf"/>
</dbReference>
<dbReference type="RefSeq" id="WP_183651963.1">
    <property type="nucleotide sequence ID" value="NZ_BAAAXX010000006.1"/>
</dbReference>
<evidence type="ECO:0000313" key="7">
    <source>
        <dbReference type="Proteomes" id="UP000579945"/>
    </source>
</evidence>
<reference evidence="6 7" key="1">
    <citation type="submission" date="2020-08" db="EMBL/GenBank/DDBJ databases">
        <title>Sequencing the genomes of 1000 actinobacteria strains.</title>
        <authorList>
            <person name="Klenk H.-P."/>
        </authorList>
    </citation>
    <scope>NUCLEOTIDE SEQUENCE [LARGE SCALE GENOMIC DNA]</scope>
    <source>
        <strain evidence="6 7">DSM 44320</strain>
    </source>
</reference>
<sequence length="189" mass="21059">MTARKPSSVGVARRKQILAAARELFSLKGYRGASLRDVAAQVGLTLAGVLHYFPSKEELLAALLQERSEADTTWFEETWEELGSFRLAVRELMIRNMDTAGVMRLFVTLSAEACDPEHPAHDFFVQRYRTSRELFSTTLAKAQSRGEVAVRATGPVLIAVLDGLQTQWLIDPEFDLLASLEAYLDTITP</sequence>
<protein>
    <submittedName>
        <fullName evidence="6">AcrR family transcriptional regulator</fullName>
    </submittedName>
</protein>
<dbReference type="InterPro" id="IPR050109">
    <property type="entry name" value="HTH-type_TetR-like_transc_reg"/>
</dbReference>
<evidence type="ECO:0000313" key="6">
    <source>
        <dbReference type="EMBL" id="MBB3729120.1"/>
    </source>
</evidence>
<evidence type="ECO:0000256" key="3">
    <source>
        <dbReference type="ARBA" id="ARBA00023163"/>
    </source>
</evidence>
<evidence type="ECO:0000259" key="5">
    <source>
        <dbReference type="PROSITE" id="PS50977"/>
    </source>
</evidence>
<evidence type="ECO:0000256" key="1">
    <source>
        <dbReference type="ARBA" id="ARBA00023015"/>
    </source>
</evidence>
<proteinExistence type="predicted"/>
<dbReference type="InterPro" id="IPR001647">
    <property type="entry name" value="HTH_TetR"/>
</dbReference>
<dbReference type="AlphaFoldDB" id="A0A7W5VC45"/>
<organism evidence="6 7">
    <name type="scientific">Nonomuraea dietziae</name>
    <dbReference type="NCBI Taxonomy" id="65515"/>
    <lineage>
        <taxon>Bacteria</taxon>
        <taxon>Bacillati</taxon>
        <taxon>Actinomycetota</taxon>
        <taxon>Actinomycetes</taxon>
        <taxon>Streptosporangiales</taxon>
        <taxon>Streptosporangiaceae</taxon>
        <taxon>Nonomuraea</taxon>
    </lineage>
</organism>
<keyword evidence="3" id="KW-0804">Transcription</keyword>
<keyword evidence="2 4" id="KW-0238">DNA-binding</keyword>
<dbReference type="Proteomes" id="UP000579945">
    <property type="component" value="Unassembled WGS sequence"/>
</dbReference>
<keyword evidence="1" id="KW-0805">Transcription regulation</keyword>
<dbReference type="Gene3D" id="1.10.357.10">
    <property type="entry name" value="Tetracycline Repressor, domain 2"/>
    <property type="match status" value="1"/>
</dbReference>
<feature type="domain" description="HTH tetR-type" evidence="5">
    <location>
        <begin position="11"/>
        <end position="71"/>
    </location>
</feature>